<dbReference type="Proteomes" id="UP000243887">
    <property type="component" value="Unassembled WGS sequence"/>
</dbReference>
<dbReference type="SUPFAM" id="SSF48557">
    <property type="entry name" value="L-aspartase-like"/>
    <property type="match status" value="1"/>
</dbReference>
<name>A0A1I3RK09_9FLAO</name>
<evidence type="ECO:0000256" key="1">
    <source>
        <dbReference type="ARBA" id="ARBA00000985"/>
    </source>
</evidence>
<feature type="region of interest" description="Disordered" evidence="6">
    <location>
        <begin position="1"/>
        <end position="22"/>
    </location>
</feature>
<dbReference type="GO" id="GO:0004056">
    <property type="term" value="F:argininosuccinate lyase activity"/>
    <property type="evidence" value="ECO:0007669"/>
    <property type="project" value="UniProtKB-UniRule"/>
</dbReference>
<gene>
    <name evidence="8" type="ORF">SAMN04487893_10848</name>
</gene>
<dbReference type="GO" id="GO:0042450">
    <property type="term" value="P:L-arginine biosynthetic process via ornithine"/>
    <property type="evidence" value="ECO:0007669"/>
    <property type="project" value="UniProtKB-UniRule"/>
</dbReference>
<dbReference type="STRING" id="1150112.SAMN04487893_10848"/>
<evidence type="ECO:0000313" key="9">
    <source>
        <dbReference type="Proteomes" id="UP000243887"/>
    </source>
</evidence>
<dbReference type="AlphaFoldDB" id="A0A1I3RK09"/>
<dbReference type="PANTHER" id="PTHR43814">
    <property type="entry name" value="ARGININOSUCCINATE LYASE"/>
    <property type="match status" value="1"/>
</dbReference>
<evidence type="ECO:0000256" key="4">
    <source>
        <dbReference type="ARBA" id="ARBA00022571"/>
    </source>
</evidence>
<reference evidence="9" key="1">
    <citation type="submission" date="2016-10" db="EMBL/GenBank/DDBJ databases">
        <authorList>
            <person name="Varghese N."/>
            <person name="Submissions S."/>
        </authorList>
    </citation>
    <scope>NUCLEOTIDE SEQUENCE [LARGE SCALE GENOMIC DNA]</scope>
    <source>
        <strain evidence="9">DSM 26542</strain>
    </source>
</reference>
<dbReference type="InterPro" id="IPR009049">
    <property type="entry name" value="Argininosuccinate_lyase"/>
</dbReference>
<dbReference type="NCBIfam" id="TIGR00838">
    <property type="entry name" value="argH"/>
    <property type="match status" value="1"/>
</dbReference>
<dbReference type="PRINTS" id="PR00149">
    <property type="entry name" value="FUMRATELYASE"/>
</dbReference>
<evidence type="ECO:0000259" key="7">
    <source>
        <dbReference type="Pfam" id="PF00206"/>
    </source>
</evidence>
<evidence type="ECO:0000256" key="3">
    <source>
        <dbReference type="ARBA" id="ARBA00012338"/>
    </source>
</evidence>
<dbReference type="PANTHER" id="PTHR43814:SF1">
    <property type="entry name" value="ARGININOSUCCINATE LYASE"/>
    <property type="match status" value="1"/>
</dbReference>
<dbReference type="Gene3D" id="1.20.200.10">
    <property type="entry name" value="Fumarase/aspartase (Central domain)"/>
    <property type="match status" value="1"/>
</dbReference>
<comment type="pathway">
    <text evidence="2">Amino-acid biosynthesis; L-arginine biosynthesis; L-arginine from L-ornithine and carbamoyl phosphate: step 3/3.</text>
</comment>
<dbReference type="PRINTS" id="PR00145">
    <property type="entry name" value="ARGSUCLYASE"/>
</dbReference>
<evidence type="ECO:0000313" key="8">
    <source>
        <dbReference type="EMBL" id="SFJ46370.1"/>
    </source>
</evidence>
<dbReference type="CDD" id="cd01359">
    <property type="entry name" value="Argininosuccinate_lyase"/>
    <property type="match status" value="1"/>
</dbReference>
<dbReference type="InterPro" id="IPR022761">
    <property type="entry name" value="Fumarate_lyase_N"/>
</dbReference>
<dbReference type="Gene3D" id="1.10.275.10">
    <property type="entry name" value="Fumarase/aspartase (N-terminal domain)"/>
    <property type="match status" value="1"/>
</dbReference>
<keyword evidence="9" id="KW-1185">Reference proteome</keyword>
<dbReference type="EMBL" id="FORU01000008">
    <property type="protein sequence ID" value="SFJ46370.1"/>
    <property type="molecule type" value="Genomic_DNA"/>
</dbReference>
<keyword evidence="4" id="KW-0055">Arginine biosynthesis</keyword>
<dbReference type="InterPro" id="IPR000362">
    <property type="entry name" value="Fumarate_lyase_fam"/>
</dbReference>
<dbReference type="Pfam" id="PF00206">
    <property type="entry name" value="Lyase_1"/>
    <property type="match status" value="1"/>
</dbReference>
<comment type="catalytic activity">
    <reaction evidence="1">
        <text>2-(N(omega)-L-arginino)succinate = fumarate + L-arginine</text>
        <dbReference type="Rhea" id="RHEA:24020"/>
        <dbReference type="ChEBI" id="CHEBI:29806"/>
        <dbReference type="ChEBI" id="CHEBI:32682"/>
        <dbReference type="ChEBI" id="CHEBI:57472"/>
        <dbReference type="EC" id="4.3.2.1"/>
    </reaction>
</comment>
<dbReference type="PROSITE" id="PS00163">
    <property type="entry name" value="FUMARATE_LYASES"/>
    <property type="match status" value="1"/>
</dbReference>
<dbReference type="EC" id="4.3.2.1" evidence="3 5"/>
<keyword evidence="4" id="KW-0028">Amino-acid biosynthesis</keyword>
<proteinExistence type="predicted"/>
<evidence type="ECO:0000256" key="6">
    <source>
        <dbReference type="SAM" id="MobiDB-lite"/>
    </source>
</evidence>
<dbReference type="GO" id="GO:0005829">
    <property type="term" value="C:cytosol"/>
    <property type="evidence" value="ECO:0007669"/>
    <property type="project" value="TreeGrafter"/>
</dbReference>
<dbReference type="UniPathway" id="UPA00068">
    <property type="reaction ID" value="UER00114"/>
</dbReference>
<accession>A0A1I3RK09</accession>
<sequence length="468" mass="52568">MEKQSFTTIKDKSTGGMNSTNQANASKLWQKGSVAHSWVEDFTVGQDRVLDLKLASFDVLGSLAHTRMLKQIGLLNKKELISIQDELKAIFKNIANGDFVIEEGVEDVHSQVELLLTQKIGDAGKKIHAGRSRNDQVLVDLKLYFRYEIEEIVSKSKILFQRLQQLSEQHKEVLLPGYTHFQVAMPSSFGLWFGAYAESLVDDLEMMLAAWKVSNKNPLGSAAGYGSSFPLNRQLTTELLGFNSMNVNVVYAQMGRGKTERIIAQGLSSIAATLSKFAMDACLYMSQNYGFISFPDYLTTGSSIMPHKKNPDVLELIRSRCNKILALPNEIALVTTNLPSGYHRDLQLLKENLFPAFTSLKECMDALVLMLNEIQINKDIMSDPKYDYLFSVEVVNKMVLDGVPFREAYKEIGFSIENGKYEPSKDIQHTHQGSIGNLMNGEIKKAFDEVYESFHFEKVAEKLNSLVV</sequence>
<feature type="domain" description="Fumarate lyase N-terminal" evidence="7">
    <location>
        <begin position="51"/>
        <end position="324"/>
    </location>
</feature>
<feature type="compositionally biased region" description="Basic and acidic residues" evidence="6">
    <location>
        <begin position="1"/>
        <end position="13"/>
    </location>
</feature>
<evidence type="ECO:0000256" key="2">
    <source>
        <dbReference type="ARBA" id="ARBA00004941"/>
    </source>
</evidence>
<evidence type="ECO:0000256" key="5">
    <source>
        <dbReference type="NCBIfam" id="TIGR00838"/>
    </source>
</evidence>
<dbReference type="Gene3D" id="1.10.40.30">
    <property type="entry name" value="Fumarase/aspartase (C-terminal domain)"/>
    <property type="match status" value="1"/>
</dbReference>
<keyword evidence="8" id="KW-0456">Lyase</keyword>
<dbReference type="InterPro" id="IPR024083">
    <property type="entry name" value="Fumarase/histidase_N"/>
</dbReference>
<dbReference type="InterPro" id="IPR008948">
    <property type="entry name" value="L-Aspartase-like"/>
</dbReference>
<protein>
    <recommendedName>
        <fullName evidence="3 5">Argininosuccinate lyase</fullName>
        <ecNumber evidence="3 5">4.3.2.1</ecNumber>
    </recommendedName>
</protein>
<dbReference type="InterPro" id="IPR020557">
    <property type="entry name" value="Fumarate_lyase_CS"/>
</dbReference>
<organism evidence="8 9">
    <name type="scientific">Myroides guanonis</name>
    <dbReference type="NCBI Taxonomy" id="1150112"/>
    <lineage>
        <taxon>Bacteria</taxon>
        <taxon>Pseudomonadati</taxon>
        <taxon>Bacteroidota</taxon>
        <taxon>Flavobacteriia</taxon>
        <taxon>Flavobacteriales</taxon>
        <taxon>Flavobacteriaceae</taxon>
        <taxon>Myroides</taxon>
    </lineage>
</organism>